<gene>
    <name evidence="3" type="ORF">DYU05_10210</name>
</gene>
<dbReference type="OrthoDB" id="101122at2"/>
<organism evidence="3 4">
    <name type="scientific">Mucilaginibacter terrenus</name>
    <dbReference type="NCBI Taxonomy" id="2482727"/>
    <lineage>
        <taxon>Bacteria</taxon>
        <taxon>Pseudomonadati</taxon>
        <taxon>Bacteroidota</taxon>
        <taxon>Sphingobacteriia</taxon>
        <taxon>Sphingobacteriales</taxon>
        <taxon>Sphingobacteriaceae</taxon>
        <taxon>Mucilaginibacter</taxon>
    </lineage>
</organism>
<reference evidence="3 4" key="1">
    <citation type="submission" date="2018-08" db="EMBL/GenBank/DDBJ databases">
        <title>Mucilaginibacter terrae sp. nov., isolated from manganese diggings.</title>
        <authorList>
            <person name="Huang Y."/>
            <person name="Zhou Z."/>
        </authorList>
    </citation>
    <scope>NUCLEOTIDE SEQUENCE [LARGE SCALE GENOMIC DNA]</scope>
    <source>
        <strain evidence="3 4">ZH6</strain>
    </source>
</reference>
<dbReference type="InterPro" id="IPR026444">
    <property type="entry name" value="Secre_tail"/>
</dbReference>
<sequence>MKRNLSKLTFFLLIVLLALSLKTQAQEYYDGTNTPRQYYYNNLEAATVGSPTTFMTAAGSTSSSPATIYLKTNSSLNGSQSFSTSASAANIGYLKWNFFGSAGTAANVSLGTAAWEWEFDYKNTTGVAPNDNGTGMVAGQDSWRYWLFANAYNGQTTYGMYVTVSGTSLVLRVKYGSASNQYATFNTGLTIPANTDTYQIRIARAALNGYYHVFVLDRTTGVTTGTNMTTGQNYINVGTSNGNADMVTYNFSYLESTTSTADHFQWDNFNFYKQQVDYVPVTSSANGITTSIYPGIVDAIPYGVNVNVRGDIFVGVFVINFSGNGTNGGQALFTSGSLYKTSSSVFSKTTGTKIADVSINSANTSQVSMGNSNEYYYGAPNTDGSRTNVVNYFLLAQGRNPFYNGYSTSLSYSISNTNSDTYEQFYSVGYYPYQWSNVSSATSTVAGDVWDWTGKTSAIWTTSGAWTKNLSASTLYPQVSTDIVRIGVVAYSGGTTQPSATSSYSIGSLTFGSANSAPTLSIGGSITLSDDLTINANTAASLTGGTLNIGGDFSNGTGATFAAISSTVNFTSSSAQAITNSNTSTTPSVTFKNVNFSGGGTKTFGSGGYYSVSPTGVLKISNATVVSIPSTTTHLKFLANSGTAYAQIDQVSGSIQGNIDYQVYFTGGSTYRNYRSMAAPVYNNTTTYSTTNGTYKLADLKNSFIITGPSGSANGFDKSTNNGNTLKLYNSSTDNFSPVSSLSTAPTVATGKGFYMYFRGDRTPTGTVTNADPFGSKTNKPASGAYAVPENVTYTYTGIPNQGNISTTFGTKDNLFYFVANPYAATLDGDAVIASTTFTATTSSTSYTSHYIGTSLWTWNPSAGAFAIYDQTTPAASTNGAKRYIVPGQGFFVKANTNVASTGVVASPNVLTITESMKSTGNNSSAVRLLSTGTPVVAADPPIIRLQLAKNAFINDEIAVVLWNTAKDSLDMGDAVHMNGDYMNLTTITADNKYLSIDKRPFNGTKTVIPLYINVAVDSIYTFKKTYLSNVMSNYKVTLYDSLLNNKVEITNIDYSFNVYRAKPETWGGKRFKLIIEQAPAPVTFFEFKGKLNTDKTGLLTWKTNRYRIGTTYQVQRAPDTTSFADVGLAQYGVDTSGVSAYIMTDSTIQQGVNYYRLVQTDIFGNKSYSNYVTIKLSNSVEPVTVKSGFRLFPNPVVGSNFSVISDKTYNGKITMRIYNTSSEVKMENSFNQLNSQEAIQQNVSGLRYGVYVVELKDASNKVLTTLKFIKQ</sequence>
<evidence type="ECO:0000313" key="4">
    <source>
        <dbReference type="Proteomes" id="UP000260823"/>
    </source>
</evidence>
<dbReference type="Proteomes" id="UP000260823">
    <property type="component" value="Unassembled WGS sequence"/>
</dbReference>
<dbReference type="EMBL" id="QWDE01000001">
    <property type="protein sequence ID" value="RFZ85933.1"/>
    <property type="molecule type" value="Genomic_DNA"/>
</dbReference>
<evidence type="ECO:0000256" key="1">
    <source>
        <dbReference type="SAM" id="SignalP"/>
    </source>
</evidence>
<keyword evidence="1" id="KW-0732">Signal</keyword>
<accession>A0A3E2NY53</accession>
<evidence type="ECO:0000313" key="3">
    <source>
        <dbReference type="EMBL" id="RFZ85933.1"/>
    </source>
</evidence>
<evidence type="ECO:0000259" key="2">
    <source>
        <dbReference type="Pfam" id="PF18962"/>
    </source>
</evidence>
<feature type="domain" description="Secretion system C-terminal sorting" evidence="2">
    <location>
        <begin position="1192"/>
        <end position="1264"/>
    </location>
</feature>
<keyword evidence="4" id="KW-1185">Reference proteome</keyword>
<feature type="signal peptide" evidence="1">
    <location>
        <begin position="1"/>
        <end position="25"/>
    </location>
</feature>
<name>A0A3E2NY53_9SPHI</name>
<proteinExistence type="predicted"/>
<feature type="chain" id="PRO_5017768333" description="Secretion system C-terminal sorting domain-containing protein" evidence="1">
    <location>
        <begin position="26"/>
        <end position="1272"/>
    </location>
</feature>
<dbReference type="Pfam" id="PF18962">
    <property type="entry name" value="Por_Secre_tail"/>
    <property type="match status" value="1"/>
</dbReference>
<comment type="caution">
    <text evidence="3">The sequence shown here is derived from an EMBL/GenBank/DDBJ whole genome shotgun (WGS) entry which is preliminary data.</text>
</comment>
<dbReference type="RefSeq" id="WP_117382829.1">
    <property type="nucleotide sequence ID" value="NZ_QWDE01000001.1"/>
</dbReference>
<dbReference type="AlphaFoldDB" id="A0A3E2NY53"/>
<protein>
    <recommendedName>
        <fullName evidence="2">Secretion system C-terminal sorting domain-containing protein</fullName>
    </recommendedName>
</protein>